<dbReference type="PROSITE" id="PS51688">
    <property type="entry name" value="ICA"/>
    <property type="match status" value="1"/>
</dbReference>
<dbReference type="EMBL" id="BDQC01000206">
    <property type="protein sequence ID" value="GBH22617.1"/>
    <property type="molecule type" value="Genomic_RNA"/>
</dbReference>
<comment type="caution">
    <text evidence="2">The sequence shown here is derived from an EMBL/GenBank/DDBJ whole genome shotgun (WGS) entry which is preliminary data.</text>
</comment>
<name>A0A2V0RC01_9ZZZZ</name>
<dbReference type="Pfam" id="PF13884">
    <property type="entry name" value="Peptidase_S74"/>
    <property type="match status" value="1"/>
</dbReference>
<accession>A0A2V0RC01</accession>
<feature type="domain" description="Peptidase S74" evidence="1">
    <location>
        <begin position="395"/>
        <end position="524"/>
    </location>
</feature>
<evidence type="ECO:0000259" key="1">
    <source>
        <dbReference type="PROSITE" id="PS51688"/>
    </source>
</evidence>
<organism evidence="2">
    <name type="scientific">viral metagenome</name>
    <dbReference type="NCBI Taxonomy" id="1070528"/>
    <lineage>
        <taxon>unclassified sequences</taxon>
        <taxon>metagenomes</taxon>
        <taxon>organismal metagenomes</taxon>
    </lineage>
</organism>
<sequence>MSNREMRGLTVTGGVNTSNLMSLTTGTVSSPQVISGVTEFTNTNGVTMAKLKVTDIDASKILATNADKEIIAATNVPLLNSNNTFTGNLDVGGDTSVLTFDSSGVTQLATGRGATTVGGTLTVNGAESATTGVTIAAGKTLTVGNGSTTLGGTLDVTGDTSVTSLDSSGITQLATQGGATSVGGTLDVTGDTSVSTFDSSGVTQVATGRGATTVGGTLTINGAESTADGVTIAAGKKLTVGSGATTLGGTLDVTGDTSVTSLDSSGITQLATGGGATSVGGALNATGTVFTPQINLGSNITYGGSAAPFQMAKPTGRSMNMVMTTGLQDNLFLQTAYFAGNTSNERLMIDTYVYFSNNGMKYTIHKNNTNGGLREDFRIEAGGQTLTRGAVGNLSDDRYKVNEEPLSSCLDTIRKLKPTKYYLTDDKFDADCVFETNSDDIPIRADGNIIRGSWQDGFIAQEVLEISELKHLVNDQRENESFDDGEGSTISNMEITIMYDGIFVRSVQALQELDRKVSQLEARILTLENRDGS</sequence>
<dbReference type="InterPro" id="IPR030392">
    <property type="entry name" value="S74_ICA"/>
</dbReference>
<evidence type="ECO:0000313" key="2">
    <source>
        <dbReference type="EMBL" id="GBH22617.1"/>
    </source>
</evidence>
<dbReference type="AlphaFoldDB" id="A0A2V0RC01"/>
<protein>
    <recommendedName>
        <fullName evidence="1">Peptidase S74 domain-containing protein</fullName>
    </recommendedName>
</protein>
<proteinExistence type="predicted"/>
<reference evidence="2" key="1">
    <citation type="submission" date="2017-04" db="EMBL/GenBank/DDBJ databases">
        <title>Unveiling RNA virosphere associated with marine microorganisms.</title>
        <authorList>
            <person name="Urayama S."/>
            <person name="Takaki Y."/>
            <person name="Nishi S."/>
            <person name="Yoshida Y."/>
            <person name="Deguchi S."/>
            <person name="Takai K."/>
            <person name="Nunoura T."/>
        </authorList>
    </citation>
    <scope>NUCLEOTIDE SEQUENCE</scope>
</reference>